<dbReference type="AlphaFoldDB" id="A0A915AJG5"/>
<dbReference type="WBParaSite" id="PgR010_g033_t03">
    <property type="protein sequence ID" value="PgR010_g033_t03"/>
    <property type="gene ID" value="PgR010_g033"/>
</dbReference>
<protein>
    <submittedName>
        <fullName evidence="2">WD repeat-containing protein 18</fullName>
    </submittedName>
</protein>
<reference evidence="2" key="1">
    <citation type="submission" date="2022-11" db="UniProtKB">
        <authorList>
            <consortium name="WormBaseParasite"/>
        </authorList>
    </citation>
    <scope>IDENTIFICATION</scope>
</reference>
<keyword evidence="1" id="KW-1185">Reference proteome</keyword>
<dbReference type="Proteomes" id="UP000887569">
    <property type="component" value="Unplaced"/>
</dbReference>
<organism evidence="1 2">
    <name type="scientific">Parascaris univalens</name>
    <name type="common">Nematode worm</name>
    <dbReference type="NCBI Taxonomy" id="6257"/>
    <lineage>
        <taxon>Eukaryota</taxon>
        <taxon>Metazoa</taxon>
        <taxon>Ecdysozoa</taxon>
        <taxon>Nematoda</taxon>
        <taxon>Chromadorea</taxon>
        <taxon>Rhabditida</taxon>
        <taxon>Spirurina</taxon>
        <taxon>Ascaridomorpha</taxon>
        <taxon>Ascaridoidea</taxon>
        <taxon>Ascarididae</taxon>
        <taxon>Parascaris</taxon>
    </lineage>
</organism>
<evidence type="ECO:0000313" key="2">
    <source>
        <dbReference type="WBParaSite" id="PgR010_g033_t03"/>
    </source>
</evidence>
<proteinExistence type="predicted"/>
<evidence type="ECO:0000313" key="1">
    <source>
        <dbReference type="Proteomes" id="UP000887569"/>
    </source>
</evidence>
<name>A0A915AJG5_PARUN</name>
<accession>A0A915AJG5</accession>
<sequence>KSRVRASHEHRHWNFCLLKPFGVGDDLPGCLTSVKFPRVTEVGNKWPISGQIERPYGFGEALNRIINNSTLSHRFPNFYNRVECCKITKKNFFRIENYFILHHIHNLSELLEPKTALMLSSATFLLFCCCCCCCCCSFKLQVVYVGCYLYGIGQVCTTKNIQHRSYH</sequence>